<dbReference type="Pfam" id="PF10997">
    <property type="entry name" value="Amj"/>
    <property type="match status" value="1"/>
</dbReference>
<sequence>MLALACTLLFTMIIHTTDSLSYALRLGGLRARRIGLALTVAGMLLLVSRTSNMVQGPMLGSIADQARLTAQDPLEWKLHAILGAATIGTLLAVLLFPAVVRISARLVVHLEAAGSVGGMIRRLVQQARWRHIGYYVKRPNRSMALSLLRGSFPKRLVLLNLLVTAVYTVGVLAAVYASYLWPEHATSMSMSSGLINGGATILLTLLIDPRLALLSERAVRGDLRLEGMSRIYGWMLLSRLGGTLLAQLLLVPFAYWLGWIIG</sequence>
<keyword evidence="1" id="KW-0961">Cell wall biogenesis/degradation</keyword>
<dbReference type="HAMAP" id="MF_02077">
    <property type="entry name" value="Amj_flippase"/>
    <property type="match status" value="1"/>
</dbReference>
<dbReference type="RefSeq" id="WP_375358157.1">
    <property type="nucleotide sequence ID" value="NZ_JBHHMI010000044.1"/>
</dbReference>
<comment type="pathway">
    <text evidence="1">Cell wall biogenesis; peptidoglycan biosynthesis.</text>
</comment>
<feature type="transmembrane region" description="Helical" evidence="1">
    <location>
        <begin position="193"/>
        <end position="213"/>
    </location>
</feature>
<keyword evidence="1" id="KW-0573">Peptidoglycan synthesis</keyword>
<comment type="function">
    <text evidence="1">Involved in peptidoglycan biosynthesis. Transports lipid-linked peptidoglycan precursors from the inner to the outer leaflet of the cytoplasmic membrane.</text>
</comment>
<gene>
    <name evidence="1" type="primary">amj</name>
    <name evidence="2" type="ORF">ACE41H_24330</name>
</gene>
<dbReference type="Proteomes" id="UP001580346">
    <property type="component" value="Unassembled WGS sequence"/>
</dbReference>
<evidence type="ECO:0000256" key="1">
    <source>
        <dbReference type="HAMAP-Rule" id="MF_02077"/>
    </source>
</evidence>
<keyword evidence="1" id="KW-0133">Cell shape</keyword>
<comment type="caution">
    <text evidence="2">The sequence shown here is derived from an EMBL/GenBank/DDBJ whole genome shotgun (WGS) entry which is preliminary data.</text>
</comment>
<keyword evidence="1" id="KW-0813">Transport</keyword>
<comment type="subcellular location">
    <subcellularLocation>
        <location evidence="1">Cell membrane</location>
        <topology evidence="1">Multi-pass membrane protein</topology>
    </subcellularLocation>
</comment>
<protein>
    <recommendedName>
        <fullName evidence="1">Lipid II flippase Amj</fullName>
    </recommendedName>
</protein>
<keyword evidence="1" id="KW-0472">Membrane</keyword>
<keyword evidence="1" id="KW-0812">Transmembrane</keyword>
<evidence type="ECO:0000313" key="3">
    <source>
        <dbReference type="Proteomes" id="UP001580346"/>
    </source>
</evidence>
<organism evidence="2 3">
    <name type="scientific">Paenibacillus enshidis</name>
    <dbReference type="NCBI Taxonomy" id="1458439"/>
    <lineage>
        <taxon>Bacteria</taxon>
        <taxon>Bacillati</taxon>
        <taxon>Bacillota</taxon>
        <taxon>Bacilli</taxon>
        <taxon>Bacillales</taxon>
        <taxon>Paenibacillaceae</taxon>
        <taxon>Paenibacillus</taxon>
    </lineage>
</organism>
<feature type="transmembrane region" description="Helical" evidence="1">
    <location>
        <begin position="156"/>
        <end position="181"/>
    </location>
</feature>
<accession>A0ABV5B077</accession>
<comment type="caution">
    <text evidence="1">Lacks conserved residue(s) required for the propagation of feature annotation.</text>
</comment>
<comment type="similarity">
    <text evidence="1">Belongs to the Amj family.</text>
</comment>
<dbReference type="InterPro" id="IPR021260">
    <property type="entry name" value="Amj"/>
</dbReference>
<feature type="transmembrane region" description="Helical" evidence="1">
    <location>
        <begin position="234"/>
        <end position="257"/>
    </location>
</feature>
<feature type="transmembrane region" description="Helical" evidence="1">
    <location>
        <begin position="29"/>
        <end position="48"/>
    </location>
</feature>
<feature type="transmembrane region" description="Helical" evidence="1">
    <location>
        <begin position="80"/>
        <end position="100"/>
    </location>
</feature>
<dbReference type="EMBL" id="JBHHMI010000044">
    <property type="protein sequence ID" value="MFB5269887.1"/>
    <property type="molecule type" value="Genomic_DNA"/>
</dbReference>
<keyword evidence="1" id="KW-1003">Cell membrane</keyword>
<keyword evidence="3" id="KW-1185">Reference proteome</keyword>
<name>A0ABV5B077_9BACL</name>
<evidence type="ECO:0000313" key="2">
    <source>
        <dbReference type="EMBL" id="MFB5269887.1"/>
    </source>
</evidence>
<reference evidence="2 3" key="1">
    <citation type="submission" date="2024-09" db="EMBL/GenBank/DDBJ databases">
        <title>Paenibacillus zeirhizospherea sp. nov., isolated from surface of the maize (Zea mays) roots in a horticulture field, Hungary.</title>
        <authorList>
            <person name="Marton D."/>
            <person name="Farkas M."/>
            <person name="Bedics A."/>
            <person name="Toth E."/>
            <person name="Tancsics A."/>
            <person name="Boka K."/>
            <person name="Maroti G."/>
            <person name="Kriszt B."/>
            <person name="Cserhati M."/>
        </authorList>
    </citation>
    <scope>NUCLEOTIDE SEQUENCE [LARGE SCALE GENOMIC DNA]</scope>
    <source>
        <strain evidence="2 3">KCTC 33519</strain>
    </source>
</reference>
<keyword evidence="1" id="KW-1133">Transmembrane helix</keyword>
<proteinExistence type="inferred from homology"/>